<reference evidence="2" key="1">
    <citation type="journal article" date="2007" name="Nature">
        <title>The grapevine genome sequence suggests ancestral hexaploidization in major angiosperm phyla.</title>
        <authorList>
            <consortium name="The French-Italian Public Consortium for Grapevine Genome Characterization."/>
            <person name="Jaillon O."/>
            <person name="Aury J.-M."/>
            <person name="Noel B."/>
            <person name="Policriti A."/>
            <person name="Clepet C."/>
            <person name="Casagrande A."/>
            <person name="Choisne N."/>
            <person name="Aubourg S."/>
            <person name="Vitulo N."/>
            <person name="Jubin C."/>
            <person name="Vezzi A."/>
            <person name="Legeai F."/>
            <person name="Hugueney P."/>
            <person name="Dasilva C."/>
            <person name="Horner D."/>
            <person name="Mica E."/>
            <person name="Jublot D."/>
            <person name="Poulain J."/>
            <person name="Bruyere C."/>
            <person name="Billault A."/>
            <person name="Segurens B."/>
            <person name="Gouyvenoux M."/>
            <person name="Ugarte E."/>
            <person name="Cattonaro F."/>
            <person name="Anthouard V."/>
            <person name="Vico V."/>
            <person name="Del Fabbro C."/>
            <person name="Alaux M."/>
            <person name="Di Gaspero G."/>
            <person name="Dumas V."/>
            <person name="Felice N."/>
            <person name="Paillard S."/>
            <person name="Juman I."/>
            <person name="Moroldo M."/>
            <person name="Scalabrin S."/>
            <person name="Canaguier A."/>
            <person name="Le Clainche I."/>
            <person name="Malacrida G."/>
            <person name="Durand E."/>
            <person name="Pesole G."/>
            <person name="Laucou V."/>
            <person name="Chatelet P."/>
            <person name="Merdinoglu D."/>
            <person name="Delledonne M."/>
            <person name="Pezzotti M."/>
            <person name="Lecharny A."/>
            <person name="Scarpelli C."/>
            <person name="Artiguenave F."/>
            <person name="Pe M.E."/>
            <person name="Valle G."/>
            <person name="Morgante M."/>
            <person name="Caboche M."/>
            <person name="Adam-Blondon A.-F."/>
            <person name="Weissenbach J."/>
            <person name="Quetier F."/>
            <person name="Wincker P."/>
        </authorList>
    </citation>
    <scope>NUCLEOTIDE SEQUENCE [LARGE SCALE GENOMIC DNA]</scope>
    <source>
        <strain evidence="2">cv. Pinot noir / PN40024</strain>
    </source>
</reference>
<sequence length="42" mass="4740">MGSDVVFDSPYLDSLVLRWLQDLQPHKDFTVKGVFVESVANS</sequence>
<evidence type="ECO:0000313" key="2">
    <source>
        <dbReference type="Proteomes" id="UP000009183"/>
    </source>
</evidence>
<dbReference type="HOGENOM" id="CLU_3261576_0_0_1"/>
<gene>
    <name evidence="1" type="ordered locus">VIT_15s0046g02590</name>
</gene>
<name>F6I627_VITVI</name>
<keyword evidence="2" id="KW-1185">Reference proteome</keyword>
<dbReference type="InParanoid" id="F6I627"/>
<organism evidence="1 2">
    <name type="scientific">Vitis vinifera</name>
    <name type="common">Grape</name>
    <dbReference type="NCBI Taxonomy" id="29760"/>
    <lineage>
        <taxon>Eukaryota</taxon>
        <taxon>Viridiplantae</taxon>
        <taxon>Streptophyta</taxon>
        <taxon>Embryophyta</taxon>
        <taxon>Tracheophyta</taxon>
        <taxon>Spermatophyta</taxon>
        <taxon>Magnoliopsida</taxon>
        <taxon>eudicotyledons</taxon>
        <taxon>Gunneridae</taxon>
        <taxon>Pentapetalae</taxon>
        <taxon>rosids</taxon>
        <taxon>Vitales</taxon>
        <taxon>Vitaceae</taxon>
        <taxon>Viteae</taxon>
        <taxon>Vitis</taxon>
    </lineage>
</organism>
<evidence type="ECO:0000313" key="1">
    <source>
        <dbReference type="EMBL" id="CCB62423.1"/>
    </source>
</evidence>
<protein>
    <submittedName>
        <fullName evidence="1">Uncharacterized protein</fullName>
    </submittedName>
</protein>
<dbReference type="EMBL" id="FN596755">
    <property type="protein sequence ID" value="CCB62423.1"/>
    <property type="molecule type" value="Genomic_DNA"/>
</dbReference>
<dbReference type="Proteomes" id="UP000009183">
    <property type="component" value="Chromosome 15"/>
</dbReference>
<proteinExistence type="predicted"/>
<accession>F6I627</accession>
<dbReference type="PaxDb" id="29760-VIT_15s0046g02590.t01"/>
<dbReference type="AlphaFoldDB" id="F6I627"/>